<evidence type="ECO:0000313" key="4">
    <source>
        <dbReference type="EMBL" id="KAF2144899.1"/>
    </source>
</evidence>
<dbReference type="RefSeq" id="XP_033400611.1">
    <property type="nucleotide sequence ID" value="XM_033535293.1"/>
</dbReference>
<name>A0A6A6BLA9_9PEZI</name>
<gene>
    <name evidence="4" type="ORF">K452DRAFT_131776</name>
</gene>
<feature type="region of interest" description="Disordered" evidence="1">
    <location>
        <begin position="154"/>
        <end position="178"/>
    </location>
</feature>
<evidence type="ECO:0000256" key="1">
    <source>
        <dbReference type="SAM" id="MobiDB-lite"/>
    </source>
</evidence>
<accession>A0A6A6BLA9</accession>
<dbReference type="EMBL" id="ML995478">
    <property type="protein sequence ID" value="KAF2144899.1"/>
    <property type="molecule type" value="Genomic_DNA"/>
</dbReference>
<organism evidence="4 5">
    <name type="scientific">Aplosporella prunicola CBS 121167</name>
    <dbReference type="NCBI Taxonomy" id="1176127"/>
    <lineage>
        <taxon>Eukaryota</taxon>
        <taxon>Fungi</taxon>
        <taxon>Dikarya</taxon>
        <taxon>Ascomycota</taxon>
        <taxon>Pezizomycotina</taxon>
        <taxon>Dothideomycetes</taxon>
        <taxon>Dothideomycetes incertae sedis</taxon>
        <taxon>Botryosphaeriales</taxon>
        <taxon>Aplosporellaceae</taxon>
        <taxon>Aplosporella</taxon>
    </lineage>
</organism>
<dbReference type="OrthoDB" id="5345571at2759"/>
<evidence type="ECO:0000259" key="2">
    <source>
        <dbReference type="Pfam" id="PF23074"/>
    </source>
</evidence>
<evidence type="ECO:0000259" key="3">
    <source>
        <dbReference type="Pfam" id="PF23076"/>
    </source>
</evidence>
<reference evidence="4" key="1">
    <citation type="journal article" date="2020" name="Stud. Mycol.">
        <title>101 Dothideomycetes genomes: a test case for predicting lifestyles and emergence of pathogens.</title>
        <authorList>
            <person name="Haridas S."/>
            <person name="Albert R."/>
            <person name="Binder M."/>
            <person name="Bloem J."/>
            <person name="Labutti K."/>
            <person name="Salamov A."/>
            <person name="Andreopoulos B."/>
            <person name="Baker S."/>
            <person name="Barry K."/>
            <person name="Bills G."/>
            <person name="Bluhm B."/>
            <person name="Cannon C."/>
            <person name="Castanera R."/>
            <person name="Culley D."/>
            <person name="Daum C."/>
            <person name="Ezra D."/>
            <person name="Gonzalez J."/>
            <person name="Henrissat B."/>
            <person name="Kuo A."/>
            <person name="Liang C."/>
            <person name="Lipzen A."/>
            <person name="Lutzoni F."/>
            <person name="Magnuson J."/>
            <person name="Mondo S."/>
            <person name="Nolan M."/>
            <person name="Ohm R."/>
            <person name="Pangilinan J."/>
            <person name="Park H.-J."/>
            <person name="Ramirez L."/>
            <person name="Alfaro M."/>
            <person name="Sun H."/>
            <person name="Tritt A."/>
            <person name="Yoshinaga Y."/>
            <person name="Zwiers L.-H."/>
            <person name="Turgeon B."/>
            <person name="Goodwin S."/>
            <person name="Spatafora J."/>
            <person name="Crous P."/>
            <person name="Grigoriev I."/>
        </authorList>
    </citation>
    <scope>NUCLEOTIDE SEQUENCE</scope>
    <source>
        <strain evidence="4">CBS 121167</strain>
    </source>
</reference>
<sequence length="513" mass="58105">MDWSLVDLANDAQDIALGLQALLQDLSDFEDEVLGNISALFALSPELRRLEKALERPKSRRAAAYVTEEVDLLASSLQLTLESIRNFFGQSEYRTLRAWNELGDQFESEGLLLDDRLGEYRQLASSICEYLQGAIAEEDLGDVSSLVKRLRARQAVGSSTSRPTMPARPHLPRHPHYTQPEPCCEYELDSSDYGDFGDTPYPYPPAPEVASPMSPTFSNSSYGTYHSSDASVTDGPPSPSQHWAVRIFDGRHPWTQFSGALGQPTRCLGRDMPEAVNRLYADGFHKVIELPFDNNEAVVRLYWRPSDHRARILFLTIDQLGRRHRHCIPLTALRFIRTGSCLQLCRVNHQDGQLDLWANLRFNGYERMVLFYCAAVAMKRQDSIGTAPNMEDFFQPGEKIEFAGEIEDDHYRHAFRIFRDRASGAVRFEATALRGPMKKTPIWTAFVTAYVGARAWMRRLGPRTVSLSELHPYVFCEGYAPPRGVGGCFELRFGLADDCEGFVRLFHRIPVPR</sequence>
<keyword evidence="5" id="KW-1185">Reference proteome</keyword>
<dbReference type="Pfam" id="PF23074">
    <property type="entry name" value="PH_FT_N"/>
    <property type="match status" value="1"/>
</dbReference>
<dbReference type="Pfam" id="PF23076">
    <property type="entry name" value="PH_FT_C"/>
    <property type="match status" value="1"/>
</dbReference>
<feature type="domain" description="PH" evidence="3">
    <location>
        <begin position="401"/>
        <end position="508"/>
    </location>
</feature>
<proteinExistence type="predicted"/>
<dbReference type="AlphaFoldDB" id="A0A6A6BLA9"/>
<protein>
    <submittedName>
        <fullName evidence="4">Uncharacterized protein</fullName>
    </submittedName>
</protein>
<evidence type="ECO:0000313" key="5">
    <source>
        <dbReference type="Proteomes" id="UP000799438"/>
    </source>
</evidence>
<feature type="domain" description="PH" evidence="2">
    <location>
        <begin position="272"/>
        <end position="394"/>
    </location>
</feature>
<dbReference type="Proteomes" id="UP000799438">
    <property type="component" value="Unassembled WGS sequence"/>
</dbReference>
<dbReference type="GeneID" id="54292787"/>
<dbReference type="InterPro" id="IPR057082">
    <property type="entry name" value="PH_C"/>
</dbReference>
<dbReference type="InterPro" id="IPR057081">
    <property type="entry name" value="PH_N"/>
</dbReference>